<feature type="compositionally biased region" description="Polar residues" evidence="9">
    <location>
        <begin position="544"/>
        <end position="555"/>
    </location>
</feature>
<dbReference type="Bgee" id="ENSAMXG00000018939">
    <property type="expression patterns" value="Expressed in embryo and 6 other cell types or tissues"/>
</dbReference>
<dbReference type="InParanoid" id="A0A3B1J330"/>
<name>A0A3B1J330_ASTMX</name>
<protein>
    <submittedName>
        <fullName evidence="11">Cytochrome P450 2K1-like</fullName>
    </submittedName>
</protein>
<evidence type="ECO:0000256" key="7">
    <source>
        <dbReference type="ARBA" id="ARBA00023033"/>
    </source>
</evidence>
<evidence type="ECO:0000256" key="10">
    <source>
        <dbReference type="SAM" id="Phobius"/>
    </source>
</evidence>
<evidence type="ECO:0000256" key="6">
    <source>
        <dbReference type="ARBA" id="ARBA00023004"/>
    </source>
</evidence>
<accession>A0A3B1J330</accession>
<evidence type="ECO:0000256" key="3">
    <source>
        <dbReference type="ARBA" id="ARBA00010617"/>
    </source>
</evidence>
<feature type="compositionally biased region" description="Low complexity" evidence="9">
    <location>
        <begin position="515"/>
        <end position="532"/>
    </location>
</feature>
<keyword evidence="10" id="KW-0812">Transmembrane</keyword>
<dbReference type="GO" id="GO:0006805">
    <property type="term" value="P:xenobiotic metabolic process"/>
    <property type="evidence" value="ECO:0007669"/>
    <property type="project" value="TreeGrafter"/>
</dbReference>
<keyword evidence="6" id="KW-0408">Iron</keyword>
<dbReference type="InterPro" id="IPR001128">
    <property type="entry name" value="Cyt_P450"/>
</dbReference>
<dbReference type="InterPro" id="IPR050182">
    <property type="entry name" value="Cytochrome_P450_fam2"/>
</dbReference>
<feature type="compositionally biased region" description="Polar residues" evidence="9">
    <location>
        <begin position="493"/>
        <end position="507"/>
    </location>
</feature>
<dbReference type="SUPFAM" id="SSF48264">
    <property type="entry name" value="Cytochrome P450"/>
    <property type="match status" value="1"/>
</dbReference>
<keyword evidence="7" id="KW-0503">Monooxygenase</keyword>
<feature type="compositionally biased region" description="Polar residues" evidence="9">
    <location>
        <begin position="565"/>
        <end position="604"/>
    </location>
</feature>
<organism evidence="11 12">
    <name type="scientific">Astyanax mexicanus</name>
    <name type="common">Blind cave fish</name>
    <name type="synonym">Astyanax fasciatus mexicanus</name>
    <dbReference type="NCBI Taxonomy" id="7994"/>
    <lineage>
        <taxon>Eukaryota</taxon>
        <taxon>Metazoa</taxon>
        <taxon>Chordata</taxon>
        <taxon>Craniata</taxon>
        <taxon>Vertebrata</taxon>
        <taxon>Euteleostomi</taxon>
        <taxon>Actinopterygii</taxon>
        <taxon>Neopterygii</taxon>
        <taxon>Teleostei</taxon>
        <taxon>Ostariophysi</taxon>
        <taxon>Characiformes</taxon>
        <taxon>Characoidei</taxon>
        <taxon>Acestrorhamphidae</taxon>
        <taxon>Acestrorhamphinae</taxon>
        <taxon>Astyanax</taxon>
    </lineage>
</organism>
<keyword evidence="4" id="KW-0479">Metal-binding</keyword>
<comment type="similarity">
    <text evidence="3">Belongs to the cytochrome P450 family.</text>
</comment>
<proteinExistence type="inferred from homology"/>
<reference evidence="11" key="3">
    <citation type="submission" date="2025-08" db="UniProtKB">
        <authorList>
            <consortium name="Ensembl"/>
        </authorList>
    </citation>
    <scope>IDENTIFICATION</scope>
</reference>
<keyword evidence="5" id="KW-0560">Oxidoreductase</keyword>
<dbReference type="AlphaFoldDB" id="A0A3B1J330"/>
<feature type="compositionally biased region" description="Polar residues" evidence="9">
    <location>
        <begin position="614"/>
        <end position="637"/>
    </location>
</feature>
<dbReference type="PRINTS" id="PR00385">
    <property type="entry name" value="P450"/>
</dbReference>
<comment type="cofactor">
    <cofactor evidence="1">
        <name>heme</name>
        <dbReference type="ChEBI" id="CHEBI:30413"/>
    </cofactor>
</comment>
<feature type="transmembrane region" description="Helical" evidence="10">
    <location>
        <begin position="7"/>
        <end position="30"/>
    </location>
</feature>
<dbReference type="InterPro" id="IPR036396">
    <property type="entry name" value="Cyt_P450_sf"/>
</dbReference>
<dbReference type="FunFam" id="1.10.630.10:FF:000004">
    <property type="entry name" value="cytochrome P450 2D15 isoform X1"/>
    <property type="match status" value="1"/>
</dbReference>
<evidence type="ECO:0000256" key="2">
    <source>
        <dbReference type="ARBA" id="ARBA00004370"/>
    </source>
</evidence>
<evidence type="ECO:0000313" key="11">
    <source>
        <dbReference type="Ensembl" id="ENSAMXP00000036667.1"/>
    </source>
</evidence>
<dbReference type="PANTHER" id="PTHR24300">
    <property type="entry name" value="CYTOCHROME P450 508A4-RELATED"/>
    <property type="match status" value="1"/>
</dbReference>
<keyword evidence="10" id="KW-1133">Transmembrane helix</keyword>
<evidence type="ECO:0000256" key="4">
    <source>
        <dbReference type="ARBA" id="ARBA00022723"/>
    </source>
</evidence>
<evidence type="ECO:0000313" key="12">
    <source>
        <dbReference type="Proteomes" id="UP000018467"/>
    </source>
</evidence>
<feature type="region of interest" description="Disordered" evidence="9">
    <location>
        <begin position="493"/>
        <end position="637"/>
    </location>
</feature>
<sequence length="637" mass="71789">MGVMEGLFLVQSSSTVVLLGVLLLLLLYLLSSGSESPKEGQEPPGPRPLPILGNLLQLNLKTLHLSLCDLSKKYGPVFKIHFGPKKIVVLAGYKMVKQALVNCAEEFGERDILPVFHDMSNKLGILWANGENWKVMRRFTLTALRDLGMGKRGVEEKIIEEIQHLKAVFKSFDGKPFETTQPVNVAISNVICAIIYGSRFDYEDPLFKAMVQRSNENMKNAGSVPIQLYNVFPKLFKNSKMWVKVMKDYRINRCEMKQLVMGLKDSLNVEDCRGFIDYFYICKASGENSVHLHEENLLATVSNLFIAGTDTTSTTIRWGLQYMAKYPQIQERVQQEIDRVIGDRQPKVQDRKNLPYTDAVIHETQRLANIVPMSLPHVTSCDVTFNGYFIKKGTSVMPLLSSVLWDESEWETPKSFNPAHFLDADGRFVTRDAFMPFSAGDSRFTDNITHQDFILLHLPQKSKHTPNPTSILIPKTLPPISIPIPKLYLNSKTQTQPQSQFQNSISIPKSKPTLNSKTQTQSQNQTHSQSQNPISIPKAKPTLNLKTHSQSQNPISIPKPKPTLNLKTQSQSQNPSSNLKPKLNPKTQTPLSISKPNSQSQNPNLIPKPKLTFNRKTQTQSQFKNPNSVPKQTQTQA</sequence>
<keyword evidence="8 10" id="KW-0472">Membrane</keyword>
<reference evidence="12" key="2">
    <citation type="journal article" date="2014" name="Nat. Commun.">
        <title>The cavefish genome reveals candidate genes for eye loss.</title>
        <authorList>
            <person name="McGaugh S.E."/>
            <person name="Gross J.B."/>
            <person name="Aken B."/>
            <person name="Blin M."/>
            <person name="Borowsky R."/>
            <person name="Chalopin D."/>
            <person name="Hinaux H."/>
            <person name="Jeffery W.R."/>
            <person name="Keene A."/>
            <person name="Ma L."/>
            <person name="Minx P."/>
            <person name="Murphy D."/>
            <person name="O'Quin K.E."/>
            <person name="Retaux S."/>
            <person name="Rohner N."/>
            <person name="Searle S.M."/>
            <person name="Stahl B.A."/>
            <person name="Tabin C."/>
            <person name="Volff J.N."/>
            <person name="Yoshizawa M."/>
            <person name="Warren W.C."/>
        </authorList>
    </citation>
    <scope>NUCLEOTIDE SEQUENCE [LARGE SCALE GENOMIC DNA]</scope>
    <source>
        <strain evidence="12">female</strain>
    </source>
</reference>
<dbReference type="Ensembl" id="ENSAMXT00000050040.1">
    <property type="protein sequence ID" value="ENSAMXP00000036667.1"/>
    <property type="gene ID" value="ENSAMXG00000018939.2"/>
</dbReference>
<dbReference type="GO" id="GO:0016020">
    <property type="term" value="C:membrane"/>
    <property type="evidence" value="ECO:0007669"/>
    <property type="project" value="UniProtKB-SubCell"/>
</dbReference>
<dbReference type="GO" id="GO:0020037">
    <property type="term" value="F:heme binding"/>
    <property type="evidence" value="ECO:0007669"/>
    <property type="project" value="InterPro"/>
</dbReference>
<dbReference type="InterPro" id="IPR002401">
    <property type="entry name" value="Cyt_P450_E_grp-I"/>
</dbReference>
<evidence type="ECO:0000256" key="5">
    <source>
        <dbReference type="ARBA" id="ARBA00023002"/>
    </source>
</evidence>
<dbReference type="GO" id="GO:0005506">
    <property type="term" value="F:iron ion binding"/>
    <property type="evidence" value="ECO:0007669"/>
    <property type="project" value="InterPro"/>
</dbReference>
<reference evidence="11" key="4">
    <citation type="submission" date="2025-09" db="UniProtKB">
        <authorList>
            <consortium name="Ensembl"/>
        </authorList>
    </citation>
    <scope>IDENTIFICATION</scope>
</reference>
<evidence type="ECO:0000256" key="1">
    <source>
        <dbReference type="ARBA" id="ARBA00001971"/>
    </source>
</evidence>
<evidence type="ECO:0000256" key="8">
    <source>
        <dbReference type="ARBA" id="ARBA00023136"/>
    </source>
</evidence>
<reference evidence="12" key="1">
    <citation type="submission" date="2013-03" db="EMBL/GenBank/DDBJ databases">
        <authorList>
            <person name="Jeffery W."/>
            <person name="Warren W."/>
            <person name="Wilson R.K."/>
        </authorList>
    </citation>
    <scope>NUCLEOTIDE SEQUENCE</scope>
    <source>
        <strain evidence="12">female</strain>
    </source>
</reference>
<dbReference type="Pfam" id="PF00067">
    <property type="entry name" value="p450"/>
    <property type="match status" value="1"/>
</dbReference>
<dbReference type="PANTHER" id="PTHR24300:SF319">
    <property type="entry name" value="CYTOCHROME P450, FAMILY 2, SUBFAMILY AC, POLYPEPTIDE 1"/>
    <property type="match status" value="1"/>
</dbReference>
<dbReference type="Proteomes" id="UP000018467">
    <property type="component" value="Unassembled WGS sequence"/>
</dbReference>
<comment type="subcellular location">
    <subcellularLocation>
        <location evidence="2">Membrane</location>
    </subcellularLocation>
</comment>
<dbReference type="GO" id="GO:0016712">
    <property type="term" value="F:oxidoreductase activity, acting on paired donors, with incorporation or reduction of molecular oxygen, reduced flavin or flavoprotein as one donor, and incorporation of one atom of oxygen"/>
    <property type="evidence" value="ECO:0007669"/>
    <property type="project" value="TreeGrafter"/>
</dbReference>
<dbReference type="STRING" id="7994.ENSAMXP00000036667"/>
<dbReference type="GO" id="GO:0006082">
    <property type="term" value="P:organic acid metabolic process"/>
    <property type="evidence" value="ECO:0007669"/>
    <property type="project" value="TreeGrafter"/>
</dbReference>
<dbReference type="Gene3D" id="1.10.630.10">
    <property type="entry name" value="Cytochrome P450"/>
    <property type="match status" value="1"/>
</dbReference>
<dbReference type="GeneTree" id="ENSGT00940000162649"/>
<evidence type="ECO:0000256" key="9">
    <source>
        <dbReference type="SAM" id="MobiDB-lite"/>
    </source>
</evidence>
<dbReference type="GO" id="GO:0005737">
    <property type="term" value="C:cytoplasm"/>
    <property type="evidence" value="ECO:0007669"/>
    <property type="project" value="TreeGrafter"/>
</dbReference>
<dbReference type="PRINTS" id="PR00463">
    <property type="entry name" value="EP450I"/>
</dbReference>
<keyword evidence="12" id="KW-1185">Reference proteome</keyword>